<dbReference type="FunFam" id="3.30.830.10:FF:000008">
    <property type="entry name" value="Mitochondrial-processing peptidase subunit beta"/>
    <property type="match status" value="1"/>
</dbReference>
<dbReference type="GO" id="GO:0046872">
    <property type="term" value="F:metal ion binding"/>
    <property type="evidence" value="ECO:0007669"/>
    <property type="project" value="InterPro"/>
</dbReference>
<dbReference type="Proteomes" id="UP000256329">
    <property type="component" value="Unassembled WGS sequence"/>
</dbReference>
<dbReference type="PANTHER" id="PTHR11851">
    <property type="entry name" value="METALLOPROTEASE"/>
    <property type="match status" value="1"/>
</dbReference>
<evidence type="ECO:0000256" key="2">
    <source>
        <dbReference type="RuleBase" id="RU004447"/>
    </source>
</evidence>
<dbReference type="InterPro" id="IPR011249">
    <property type="entry name" value="Metalloenz_LuxS/M16"/>
</dbReference>
<feature type="domain" description="Peptidase M16 N-terminal" evidence="3">
    <location>
        <begin position="13"/>
        <end position="159"/>
    </location>
</feature>
<evidence type="ECO:0000313" key="6">
    <source>
        <dbReference type="Proteomes" id="UP000256329"/>
    </source>
</evidence>
<organism evidence="5 6">
    <name type="scientific">Ammonifex thiophilus</name>
    <dbReference type="NCBI Taxonomy" id="444093"/>
    <lineage>
        <taxon>Bacteria</taxon>
        <taxon>Bacillati</taxon>
        <taxon>Bacillota</taxon>
        <taxon>Clostridia</taxon>
        <taxon>Thermoanaerobacterales</taxon>
        <taxon>Thermoanaerobacteraceae</taxon>
        <taxon>Ammonifex</taxon>
    </lineage>
</organism>
<dbReference type="SUPFAM" id="SSF63411">
    <property type="entry name" value="LuxS/MPP-like metallohydrolase"/>
    <property type="match status" value="2"/>
</dbReference>
<keyword evidence="6" id="KW-1185">Reference proteome</keyword>
<evidence type="ECO:0000256" key="1">
    <source>
        <dbReference type="ARBA" id="ARBA00007261"/>
    </source>
</evidence>
<name>A0A3D8P4X0_9THEO</name>
<dbReference type="RefSeq" id="WP_115792815.1">
    <property type="nucleotide sequence ID" value="NZ_QSLN01000009.1"/>
</dbReference>
<dbReference type="Pfam" id="PF05193">
    <property type="entry name" value="Peptidase_M16_C"/>
    <property type="match status" value="1"/>
</dbReference>
<dbReference type="InterPro" id="IPR001431">
    <property type="entry name" value="Pept_M16_Zn_BS"/>
</dbReference>
<comment type="similarity">
    <text evidence="1 2">Belongs to the peptidase M16 family.</text>
</comment>
<dbReference type="GO" id="GO:0004222">
    <property type="term" value="F:metalloendopeptidase activity"/>
    <property type="evidence" value="ECO:0007669"/>
    <property type="project" value="InterPro"/>
</dbReference>
<dbReference type="Pfam" id="PF00675">
    <property type="entry name" value="Peptidase_M16"/>
    <property type="match status" value="1"/>
</dbReference>
<dbReference type="Gene3D" id="3.30.830.10">
    <property type="entry name" value="Metalloenzyme, LuxS/M16 peptidase-like"/>
    <property type="match status" value="2"/>
</dbReference>
<dbReference type="InterPro" id="IPR011765">
    <property type="entry name" value="Pept_M16_N"/>
</dbReference>
<protein>
    <submittedName>
        <fullName evidence="5">Insulinase family protein</fullName>
    </submittedName>
</protein>
<accession>A0A3D8P4X0</accession>
<comment type="caution">
    <text evidence="5">The sequence shown here is derived from an EMBL/GenBank/DDBJ whole genome shotgun (WGS) entry which is preliminary data.</text>
</comment>
<dbReference type="EMBL" id="QSLN01000009">
    <property type="protein sequence ID" value="RDV82525.1"/>
    <property type="molecule type" value="Genomic_DNA"/>
</dbReference>
<proteinExistence type="inferred from homology"/>
<evidence type="ECO:0000259" key="3">
    <source>
        <dbReference type="Pfam" id="PF00675"/>
    </source>
</evidence>
<evidence type="ECO:0000313" key="5">
    <source>
        <dbReference type="EMBL" id="RDV82525.1"/>
    </source>
</evidence>
<dbReference type="InterPro" id="IPR050361">
    <property type="entry name" value="MPP/UQCRC_Complex"/>
</dbReference>
<dbReference type="AlphaFoldDB" id="A0A3D8P4X0"/>
<dbReference type="GO" id="GO:0006508">
    <property type="term" value="P:proteolysis"/>
    <property type="evidence" value="ECO:0007669"/>
    <property type="project" value="InterPro"/>
</dbReference>
<sequence length="418" mass="47320">MVKITDLGNGVTILTEEIPHVRSVALGIWVAAGSRDEEANQSGISHFIEHALFKGTKNRSARQIAEELESVGGQINAFTAKEYTCYYARVLDEYFGLAADVLTDLIFHARFDPQDLEREKNVILEEIRMYEDTPDELVHDLFSATLWKDHPLGRPVIGTEETVKNLTPEEIFRYYERHYLRGRMVVAVAGNVVHERAVDLLAPRFAVVKEEKRSPGDQPRPWFGSNFFLRSTEQVHLCLGTPGLAVGDDDIYTFQVLNTLLGGGMSSRLFQKVREERGLVYSVYSYHSAYRDTGLFCIYAGLAAENVPRALQAIVEELKKVCRSDLSPEEVERAKNQLKGSFLLSLESVTTRMSRLGKSWLYLGRVLSPEEVAERITAVTLEQVQVLARRFFRPSGLVLTTLGNWEDGASWKKILEEW</sequence>
<reference evidence="5 6" key="1">
    <citation type="submission" date="2018-08" db="EMBL/GenBank/DDBJ databases">
        <title>Form III RuBisCO-mediated autotrophy in Thermodesulfobium bacteria.</title>
        <authorList>
            <person name="Toshchakov S.V."/>
            <person name="Kublanov I.V."/>
            <person name="Frolov E."/>
            <person name="Bonch-Osmolovskaya E.A."/>
            <person name="Tourova T.P."/>
            <person name="Chernych N.A."/>
            <person name="Lebedinsky A.V."/>
        </authorList>
    </citation>
    <scope>NUCLEOTIDE SEQUENCE [LARGE SCALE GENOMIC DNA]</scope>
    <source>
        <strain evidence="5 6">SR</strain>
    </source>
</reference>
<evidence type="ECO:0000259" key="4">
    <source>
        <dbReference type="Pfam" id="PF05193"/>
    </source>
</evidence>
<feature type="domain" description="Peptidase M16 C-terminal" evidence="4">
    <location>
        <begin position="165"/>
        <end position="338"/>
    </location>
</feature>
<dbReference type="PROSITE" id="PS00143">
    <property type="entry name" value="INSULINASE"/>
    <property type="match status" value="1"/>
</dbReference>
<gene>
    <name evidence="5" type="ORF">DXX99_07170</name>
</gene>
<dbReference type="OrthoDB" id="9811314at2"/>
<dbReference type="InterPro" id="IPR007863">
    <property type="entry name" value="Peptidase_M16_C"/>
</dbReference>
<dbReference type="PANTHER" id="PTHR11851:SF49">
    <property type="entry name" value="MITOCHONDRIAL-PROCESSING PEPTIDASE SUBUNIT ALPHA"/>
    <property type="match status" value="1"/>
</dbReference>